<evidence type="ECO:0000313" key="5">
    <source>
        <dbReference type="EMBL" id="CAD7235945.1"/>
    </source>
</evidence>
<evidence type="ECO:0000256" key="1">
    <source>
        <dbReference type="ARBA" id="ARBA00022598"/>
    </source>
</evidence>
<dbReference type="FunFam" id="3.30.1490.20:FF:000018">
    <property type="entry name" value="Biotin carboxylase"/>
    <property type="match status" value="1"/>
</dbReference>
<evidence type="ECO:0000256" key="2">
    <source>
        <dbReference type="ARBA" id="ARBA00022741"/>
    </source>
</evidence>
<sequence length="408" mass="44547">MTNEELSKIVDTNDEWIQSRTGIKERRIMKDGATSDMAAHMMSSIIDYQDRTTCVIFGDGAGAVLLEPNEEGLGVQDSILHSDGSGVEYLVQPAGGSLNPPTAETVDQRMHYVKQEGKQVFKFAVTNMAEVSAQIMENNNLSSEDVDWLVPHQANLRIIDATANRMGLPAEKVMVNIQKYGNTTAGTLPLCLWDYESQLKKDEAVCIGPPSSSQSYLSIANIIAAAEITNADAIHPGYGFLSENEKFSKVCQEHGIKFIGATPEQIAGMGDKASAKATMIKAGVPCIPGSKGLLKDIPDAKKQAKEIGYPVIMKATAGGGGKGMRIVWKEEDLEALWDSARTESAAAFGNDGLYMEKYIEEPRHIEIQIAGDKFGNACHLSERDCSIQRRHQKLVEETPYDYILKDGL</sequence>
<dbReference type="EMBL" id="OB675646">
    <property type="protein sequence ID" value="CAD7235945.1"/>
    <property type="molecule type" value="Genomic_DNA"/>
</dbReference>
<dbReference type="PANTHER" id="PTHR48095:SF2">
    <property type="entry name" value="BIOTIN CARBOXYLASE, CHLOROPLASTIC"/>
    <property type="match status" value="1"/>
</dbReference>
<proteinExistence type="predicted"/>
<dbReference type="GO" id="GO:0004315">
    <property type="term" value="F:3-oxoacyl-[acyl-carrier-protein] synthase activity"/>
    <property type="evidence" value="ECO:0007669"/>
    <property type="project" value="InterPro"/>
</dbReference>
<dbReference type="InterPro" id="IPR005479">
    <property type="entry name" value="CPAse_ATP-bd"/>
</dbReference>
<dbReference type="Gene3D" id="3.40.47.10">
    <property type="match status" value="2"/>
</dbReference>
<dbReference type="SUPFAM" id="SSF52440">
    <property type="entry name" value="PreATP-grasp domain"/>
    <property type="match status" value="1"/>
</dbReference>
<dbReference type="OrthoDB" id="196847at2759"/>
<dbReference type="SUPFAM" id="SSF53901">
    <property type="entry name" value="Thiolase-like"/>
    <property type="match status" value="2"/>
</dbReference>
<dbReference type="SUPFAM" id="SSF56059">
    <property type="entry name" value="Glutathione synthetase ATP-binding domain-like"/>
    <property type="match status" value="1"/>
</dbReference>
<dbReference type="InterPro" id="IPR051602">
    <property type="entry name" value="ACC_Biotin_Carboxylase"/>
</dbReference>
<dbReference type="GO" id="GO:0006633">
    <property type="term" value="P:fatty acid biosynthetic process"/>
    <property type="evidence" value="ECO:0007669"/>
    <property type="project" value="InterPro"/>
</dbReference>
<dbReference type="GO" id="GO:0046872">
    <property type="term" value="F:metal ion binding"/>
    <property type="evidence" value="ECO:0007669"/>
    <property type="project" value="InterPro"/>
</dbReference>
<dbReference type="InterPro" id="IPR011761">
    <property type="entry name" value="ATP-grasp"/>
</dbReference>
<evidence type="ECO:0000256" key="4">
    <source>
        <dbReference type="ARBA" id="ARBA00023267"/>
    </source>
</evidence>
<keyword evidence="3" id="KW-0067">ATP-binding</keyword>
<dbReference type="InterPro" id="IPR016039">
    <property type="entry name" value="Thiolase-like"/>
</dbReference>
<keyword evidence="2" id="KW-0547">Nucleotide-binding</keyword>
<dbReference type="PROSITE" id="PS50975">
    <property type="entry name" value="ATP_GRASP"/>
    <property type="match status" value="1"/>
</dbReference>
<name>A0A7R8WPZ7_9CRUS</name>
<dbReference type="PROSITE" id="PS50979">
    <property type="entry name" value="BC"/>
    <property type="match status" value="1"/>
</dbReference>
<dbReference type="PROSITE" id="PS00866">
    <property type="entry name" value="CPSASE_1"/>
    <property type="match status" value="1"/>
</dbReference>
<dbReference type="InterPro" id="IPR013751">
    <property type="entry name" value="ACP_syn_III_N"/>
</dbReference>
<dbReference type="AlphaFoldDB" id="A0A7R8WPZ7"/>
<keyword evidence="1" id="KW-0436">Ligase</keyword>
<protein>
    <submittedName>
        <fullName evidence="5">Uncharacterized protein</fullName>
    </submittedName>
</protein>
<dbReference type="Pfam" id="PF02786">
    <property type="entry name" value="CPSase_L_D2"/>
    <property type="match status" value="1"/>
</dbReference>
<dbReference type="GO" id="GO:0016874">
    <property type="term" value="F:ligase activity"/>
    <property type="evidence" value="ECO:0007669"/>
    <property type="project" value="UniProtKB-KW"/>
</dbReference>
<dbReference type="InterPro" id="IPR011764">
    <property type="entry name" value="Biotin_carboxylation_dom"/>
</dbReference>
<organism evidence="5">
    <name type="scientific">Cyprideis torosa</name>
    <dbReference type="NCBI Taxonomy" id="163714"/>
    <lineage>
        <taxon>Eukaryota</taxon>
        <taxon>Metazoa</taxon>
        <taxon>Ecdysozoa</taxon>
        <taxon>Arthropoda</taxon>
        <taxon>Crustacea</taxon>
        <taxon>Oligostraca</taxon>
        <taxon>Ostracoda</taxon>
        <taxon>Podocopa</taxon>
        <taxon>Podocopida</taxon>
        <taxon>Cytherocopina</taxon>
        <taxon>Cytheroidea</taxon>
        <taxon>Cytherideidae</taxon>
        <taxon>Cyprideis</taxon>
    </lineage>
</organism>
<keyword evidence="4" id="KW-0092">Biotin</keyword>
<dbReference type="Gene3D" id="3.30.1490.20">
    <property type="entry name" value="ATP-grasp fold, A domain"/>
    <property type="match status" value="1"/>
</dbReference>
<dbReference type="InterPro" id="IPR016185">
    <property type="entry name" value="PreATP-grasp_dom_sf"/>
</dbReference>
<dbReference type="InterPro" id="IPR013815">
    <property type="entry name" value="ATP_grasp_subdomain_1"/>
</dbReference>
<dbReference type="GO" id="GO:0005524">
    <property type="term" value="F:ATP binding"/>
    <property type="evidence" value="ECO:0007669"/>
    <property type="project" value="UniProtKB-UniRule"/>
</dbReference>
<reference evidence="5" key="1">
    <citation type="submission" date="2020-11" db="EMBL/GenBank/DDBJ databases">
        <authorList>
            <person name="Tran Van P."/>
        </authorList>
    </citation>
    <scope>NUCLEOTIDE SEQUENCE</scope>
</reference>
<dbReference type="Pfam" id="PF00289">
    <property type="entry name" value="Biotin_carb_N"/>
    <property type="match status" value="1"/>
</dbReference>
<gene>
    <name evidence="5" type="ORF">CTOB1V02_LOCUS13760</name>
</gene>
<feature type="non-terminal residue" evidence="5">
    <location>
        <position position="1"/>
    </location>
</feature>
<dbReference type="CDD" id="cd00830">
    <property type="entry name" value="KAS_III"/>
    <property type="match status" value="1"/>
</dbReference>
<evidence type="ECO:0000256" key="3">
    <source>
        <dbReference type="ARBA" id="ARBA00022840"/>
    </source>
</evidence>
<dbReference type="Pfam" id="PF08545">
    <property type="entry name" value="ACP_syn_III"/>
    <property type="match status" value="1"/>
</dbReference>
<accession>A0A7R8WPZ7</accession>
<dbReference type="PANTHER" id="PTHR48095">
    <property type="entry name" value="PYRUVATE CARBOXYLASE SUBUNIT A"/>
    <property type="match status" value="1"/>
</dbReference>
<dbReference type="Gene3D" id="3.30.470.20">
    <property type="entry name" value="ATP-grasp fold, B domain"/>
    <property type="match status" value="1"/>
</dbReference>
<dbReference type="InterPro" id="IPR005481">
    <property type="entry name" value="BC-like_N"/>
</dbReference>